<evidence type="ECO:0000313" key="6">
    <source>
        <dbReference type="EMBL" id="ETV81995.1"/>
    </source>
</evidence>
<dbReference type="InterPro" id="IPR002350">
    <property type="entry name" value="Kazal_dom"/>
</dbReference>
<dbReference type="SMART" id="SM00280">
    <property type="entry name" value="KAZAL"/>
    <property type="match status" value="3"/>
</dbReference>
<dbReference type="EMBL" id="KI913123">
    <property type="protein sequence ID" value="ETV81995.1"/>
    <property type="molecule type" value="Genomic_DNA"/>
</dbReference>
<feature type="chain" id="PRO_5004841296" description="Kazal-like domain-containing protein" evidence="4">
    <location>
        <begin position="18"/>
        <end position="183"/>
    </location>
</feature>
<keyword evidence="1" id="KW-0646">Protease inhibitor</keyword>
<proteinExistence type="predicted"/>
<gene>
    <name evidence="6" type="ORF">H257_05523</name>
</gene>
<dbReference type="RefSeq" id="XP_009828732.1">
    <property type="nucleotide sequence ID" value="XM_009830430.1"/>
</dbReference>
<name>W4GQI0_APHAT</name>
<accession>W4GQI0</accession>
<evidence type="ECO:0000259" key="5">
    <source>
        <dbReference type="PROSITE" id="PS51465"/>
    </source>
</evidence>
<evidence type="ECO:0000256" key="3">
    <source>
        <dbReference type="ARBA" id="ARBA00023157"/>
    </source>
</evidence>
<sequence length="183" mass="20067">MLARLTLVLVFLMTASGQRPTNDKCSPSCTLDFNPVCGSDGVTHFNPCTFEFAQCNNSNLTLHARGECDPAFVKKVVCAGDRVCTHEFKPVCGSDGVTYDNRCTFKFAQCDNPNLTLHARGECNPAYVKKIVCAGDRVCTRELDPVCGSDDVTYFNPCTFKFAQCNNPNLTLHARGRCDATKC</sequence>
<dbReference type="VEuPathDB" id="FungiDB:H257_05523"/>
<dbReference type="GeneID" id="20807519"/>
<feature type="signal peptide" evidence="4">
    <location>
        <begin position="1"/>
        <end position="17"/>
    </location>
</feature>
<dbReference type="Pfam" id="PF07648">
    <property type="entry name" value="Kazal_2"/>
    <property type="match status" value="2"/>
</dbReference>
<dbReference type="PROSITE" id="PS51465">
    <property type="entry name" value="KAZAL_2"/>
    <property type="match status" value="3"/>
</dbReference>
<keyword evidence="3" id="KW-1015">Disulfide bond</keyword>
<reference evidence="6" key="1">
    <citation type="submission" date="2013-12" db="EMBL/GenBank/DDBJ databases">
        <title>The Genome Sequence of Aphanomyces astaci APO3.</title>
        <authorList>
            <consortium name="The Broad Institute Genomics Platform"/>
            <person name="Russ C."/>
            <person name="Tyler B."/>
            <person name="van West P."/>
            <person name="Dieguez-Uribeondo J."/>
            <person name="Young S.K."/>
            <person name="Zeng Q."/>
            <person name="Gargeya S."/>
            <person name="Fitzgerald M."/>
            <person name="Abouelleil A."/>
            <person name="Alvarado L."/>
            <person name="Chapman S.B."/>
            <person name="Gainer-Dewar J."/>
            <person name="Goldberg J."/>
            <person name="Griggs A."/>
            <person name="Gujja S."/>
            <person name="Hansen M."/>
            <person name="Howarth C."/>
            <person name="Imamovic A."/>
            <person name="Ireland A."/>
            <person name="Larimer J."/>
            <person name="McCowan C."/>
            <person name="Murphy C."/>
            <person name="Pearson M."/>
            <person name="Poon T.W."/>
            <person name="Priest M."/>
            <person name="Roberts A."/>
            <person name="Saif S."/>
            <person name="Shea T."/>
            <person name="Sykes S."/>
            <person name="Wortman J."/>
            <person name="Nusbaum C."/>
            <person name="Birren B."/>
        </authorList>
    </citation>
    <scope>NUCLEOTIDE SEQUENCE [LARGE SCALE GENOMIC DNA]</scope>
    <source>
        <strain evidence="6">APO3</strain>
    </source>
</reference>
<evidence type="ECO:0000256" key="2">
    <source>
        <dbReference type="ARBA" id="ARBA00022900"/>
    </source>
</evidence>
<dbReference type="PANTHER" id="PTHR10913:SF45">
    <property type="entry name" value="FOLLISTATIN, ISOFORM A-RELATED"/>
    <property type="match status" value="1"/>
</dbReference>
<feature type="domain" description="Kazal-like" evidence="5">
    <location>
        <begin position="19"/>
        <end position="70"/>
    </location>
</feature>
<feature type="domain" description="Kazal-like" evidence="5">
    <location>
        <begin position="127"/>
        <end position="180"/>
    </location>
</feature>
<dbReference type="OrthoDB" id="343609at2759"/>
<dbReference type="PANTHER" id="PTHR10913">
    <property type="entry name" value="FOLLISTATIN-RELATED"/>
    <property type="match status" value="1"/>
</dbReference>
<dbReference type="SUPFAM" id="SSF100895">
    <property type="entry name" value="Kazal-type serine protease inhibitors"/>
    <property type="match status" value="3"/>
</dbReference>
<organism evidence="6">
    <name type="scientific">Aphanomyces astaci</name>
    <name type="common">Crayfish plague agent</name>
    <dbReference type="NCBI Taxonomy" id="112090"/>
    <lineage>
        <taxon>Eukaryota</taxon>
        <taxon>Sar</taxon>
        <taxon>Stramenopiles</taxon>
        <taxon>Oomycota</taxon>
        <taxon>Saprolegniomycetes</taxon>
        <taxon>Saprolegniales</taxon>
        <taxon>Verrucalvaceae</taxon>
        <taxon>Aphanomyces</taxon>
    </lineage>
</organism>
<dbReference type="InterPro" id="IPR050653">
    <property type="entry name" value="Prot_Inhib_GrowthFact_Antg"/>
</dbReference>
<dbReference type="Pfam" id="PF00050">
    <property type="entry name" value="Kazal_1"/>
    <property type="match status" value="1"/>
</dbReference>
<dbReference type="CDD" id="cd00104">
    <property type="entry name" value="KAZAL_FS"/>
    <property type="match status" value="3"/>
</dbReference>
<evidence type="ECO:0000256" key="4">
    <source>
        <dbReference type="SAM" id="SignalP"/>
    </source>
</evidence>
<dbReference type="AlphaFoldDB" id="W4GQI0"/>
<protein>
    <recommendedName>
        <fullName evidence="5">Kazal-like domain-containing protein</fullName>
    </recommendedName>
</protein>
<keyword evidence="2" id="KW-0722">Serine protease inhibitor</keyword>
<keyword evidence="4" id="KW-0732">Signal</keyword>
<feature type="domain" description="Kazal-like" evidence="5">
    <location>
        <begin position="72"/>
        <end position="125"/>
    </location>
</feature>
<dbReference type="GO" id="GO:0005576">
    <property type="term" value="C:extracellular region"/>
    <property type="evidence" value="ECO:0007669"/>
    <property type="project" value="TreeGrafter"/>
</dbReference>
<evidence type="ECO:0000256" key="1">
    <source>
        <dbReference type="ARBA" id="ARBA00022690"/>
    </source>
</evidence>
<dbReference type="InterPro" id="IPR036058">
    <property type="entry name" value="Kazal_dom_sf"/>
</dbReference>
<dbReference type="Gene3D" id="3.30.60.30">
    <property type="match status" value="3"/>
</dbReference>
<dbReference type="STRING" id="112090.W4GQI0"/>